<organism evidence="2 3">
    <name type="scientific">Tumebacillus lacus</name>
    <dbReference type="NCBI Taxonomy" id="2995335"/>
    <lineage>
        <taxon>Bacteria</taxon>
        <taxon>Bacillati</taxon>
        <taxon>Bacillota</taxon>
        <taxon>Bacilli</taxon>
        <taxon>Bacillales</taxon>
        <taxon>Alicyclobacillaceae</taxon>
        <taxon>Tumebacillus</taxon>
    </lineage>
</organism>
<dbReference type="EMBL" id="JAPMLT010000001">
    <property type="protein sequence ID" value="MCX7568397.1"/>
    <property type="molecule type" value="Genomic_DNA"/>
</dbReference>
<evidence type="ECO:0000256" key="1">
    <source>
        <dbReference type="SAM" id="Phobius"/>
    </source>
</evidence>
<accession>A0ABT3WUN4</accession>
<dbReference type="RefSeq" id="WP_267149651.1">
    <property type="nucleotide sequence ID" value="NZ_JAPMLT010000001.1"/>
</dbReference>
<gene>
    <name evidence="2" type="ORF">OS242_00225</name>
</gene>
<keyword evidence="3" id="KW-1185">Reference proteome</keyword>
<sequence length="79" mass="8431">MDTRTRIQMQETAKFAVVFLVIFILGIVLVESLPASMRGEGTKLGVVFGVCIALLGVVMAEEKEQQMAAIMGGKGASSR</sequence>
<reference evidence="2 3" key="1">
    <citation type="submission" date="2022-11" db="EMBL/GenBank/DDBJ databases">
        <title>Study of microbial diversity in lake waters.</title>
        <authorList>
            <person name="Zhang J."/>
        </authorList>
    </citation>
    <scope>NUCLEOTIDE SEQUENCE [LARGE SCALE GENOMIC DNA]</scope>
    <source>
        <strain evidence="2 3">DT12</strain>
    </source>
</reference>
<keyword evidence="1" id="KW-1133">Transmembrane helix</keyword>
<feature type="transmembrane region" description="Helical" evidence="1">
    <location>
        <begin position="42"/>
        <end position="60"/>
    </location>
</feature>
<feature type="transmembrane region" description="Helical" evidence="1">
    <location>
        <begin position="12"/>
        <end position="30"/>
    </location>
</feature>
<comment type="caution">
    <text evidence="2">The sequence shown here is derived from an EMBL/GenBank/DDBJ whole genome shotgun (WGS) entry which is preliminary data.</text>
</comment>
<name>A0ABT3WUN4_9BACL</name>
<dbReference type="Proteomes" id="UP001208017">
    <property type="component" value="Unassembled WGS sequence"/>
</dbReference>
<keyword evidence="1" id="KW-0472">Membrane</keyword>
<evidence type="ECO:0000313" key="2">
    <source>
        <dbReference type="EMBL" id="MCX7568397.1"/>
    </source>
</evidence>
<protein>
    <submittedName>
        <fullName evidence="2">Uncharacterized protein</fullName>
    </submittedName>
</protein>
<evidence type="ECO:0000313" key="3">
    <source>
        <dbReference type="Proteomes" id="UP001208017"/>
    </source>
</evidence>
<keyword evidence="1" id="KW-0812">Transmembrane</keyword>
<proteinExistence type="predicted"/>